<name>A0A0A9HXP5_ARUDO</name>
<reference evidence="1" key="2">
    <citation type="journal article" date="2015" name="Data Brief">
        <title>Shoot transcriptome of the giant reed, Arundo donax.</title>
        <authorList>
            <person name="Barrero R.A."/>
            <person name="Guerrero F.D."/>
            <person name="Moolhuijzen P."/>
            <person name="Goolsby J.A."/>
            <person name="Tidwell J."/>
            <person name="Bellgard S.E."/>
            <person name="Bellgard M.I."/>
        </authorList>
    </citation>
    <scope>NUCLEOTIDE SEQUENCE</scope>
    <source>
        <tissue evidence="1">Shoot tissue taken approximately 20 cm above the soil surface</tissue>
    </source>
</reference>
<proteinExistence type="predicted"/>
<dbReference type="EMBL" id="GBRH01160223">
    <property type="protein sequence ID" value="JAE37673.1"/>
    <property type="molecule type" value="Transcribed_RNA"/>
</dbReference>
<dbReference type="AlphaFoldDB" id="A0A0A9HXP5"/>
<protein>
    <submittedName>
        <fullName evidence="1">Uncharacterized protein</fullName>
    </submittedName>
</protein>
<reference evidence="1" key="1">
    <citation type="submission" date="2014-09" db="EMBL/GenBank/DDBJ databases">
        <authorList>
            <person name="Magalhaes I.L.F."/>
            <person name="Oliveira U."/>
            <person name="Santos F.R."/>
            <person name="Vidigal T.H.D.A."/>
            <person name="Brescovit A.D."/>
            <person name="Santos A.J."/>
        </authorList>
    </citation>
    <scope>NUCLEOTIDE SEQUENCE</scope>
    <source>
        <tissue evidence="1">Shoot tissue taken approximately 20 cm above the soil surface</tissue>
    </source>
</reference>
<evidence type="ECO:0000313" key="1">
    <source>
        <dbReference type="EMBL" id="JAE37673.1"/>
    </source>
</evidence>
<sequence length="34" mass="3989">MEASVVCGHIPWSRRGFRQQQEHIGSQTWHGQRV</sequence>
<accession>A0A0A9HXP5</accession>
<organism evidence="1">
    <name type="scientific">Arundo donax</name>
    <name type="common">Giant reed</name>
    <name type="synonym">Donax arundinaceus</name>
    <dbReference type="NCBI Taxonomy" id="35708"/>
    <lineage>
        <taxon>Eukaryota</taxon>
        <taxon>Viridiplantae</taxon>
        <taxon>Streptophyta</taxon>
        <taxon>Embryophyta</taxon>
        <taxon>Tracheophyta</taxon>
        <taxon>Spermatophyta</taxon>
        <taxon>Magnoliopsida</taxon>
        <taxon>Liliopsida</taxon>
        <taxon>Poales</taxon>
        <taxon>Poaceae</taxon>
        <taxon>PACMAD clade</taxon>
        <taxon>Arundinoideae</taxon>
        <taxon>Arundineae</taxon>
        <taxon>Arundo</taxon>
    </lineage>
</organism>